<dbReference type="PANTHER" id="PTHR35936:SF19">
    <property type="entry name" value="AMINO-ACID-BINDING PROTEIN YXEM-RELATED"/>
    <property type="match status" value="1"/>
</dbReference>
<dbReference type="AlphaFoldDB" id="A0A849I3T8"/>
<dbReference type="PANTHER" id="PTHR35936">
    <property type="entry name" value="MEMBRANE-BOUND LYTIC MUREIN TRANSGLYCOSYLASE F"/>
    <property type="match status" value="1"/>
</dbReference>
<sequence length="256" mass="27776">MTLRALIVGLVSLLGTAGAWAQSASPQTTIRIATEGAYPPFNYVENNEPAGFEIELGRAMCEAMGASCSFVLQDWDGMIGGLKERRYDAIMSSLEITKERRKRVSFSRPYYRIPAALIAQKATAASASGGVPDLVGKSVGVIAESEFAGFLESNYPSTELRPFAKQEEANLDLLTGRLDYVLGDKLVLFRFLQSREGKTCCRFVADLPVDRGEGIGVGVRRGDAALVAFFDAAIGRVIASGAYDRIRAKFIPFDIK</sequence>
<dbReference type="GO" id="GO:0030313">
    <property type="term" value="C:cell envelope"/>
    <property type="evidence" value="ECO:0007669"/>
    <property type="project" value="UniProtKB-SubCell"/>
</dbReference>
<evidence type="ECO:0000313" key="7">
    <source>
        <dbReference type="EMBL" id="NNM72028.1"/>
    </source>
</evidence>
<reference evidence="7 8" key="1">
    <citation type="submission" date="2020-04" db="EMBL/GenBank/DDBJ databases">
        <title>Enterovirga sp. isolate from soil.</title>
        <authorList>
            <person name="Chea S."/>
            <person name="Kim D.-U."/>
        </authorList>
    </citation>
    <scope>NUCLEOTIDE SEQUENCE [LARGE SCALE GENOMIC DNA]</scope>
    <source>
        <strain evidence="7 8">DB1703</strain>
    </source>
</reference>
<dbReference type="EMBL" id="JABEPP010000002">
    <property type="protein sequence ID" value="NNM72028.1"/>
    <property type="molecule type" value="Genomic_DNA"/>
</dbReference>
<dbReference type="Gene3D" id="3.40.190.10">
    <property type="entry name" value="Periplasmic binding protein-like II"/>
    <property type="match status" value="2"/>
</dbReference>
<comment type="similarity">
    <text evidence="2 4">Belongs to the bacterial solute-binding protein 3 family.</text>
</comment>
<dbReference type="Pfam" id="PF00497">
    <property type="entry name" value="SBP_bac_3"/>
    <property type="match status" value="1"/>
</dbReference>
<dbReference type="SUPFAM" id="SSF53850">
    <property type="entry name" value="Periplasmic binding protein-like II"/>
    <property type="match status" value="1"/>
</dbReference>
<evidence type="ECO:0000256" key="5">
    <source>
        <dbReference type="SAM" id="SignalP"/>
    </source>
</evidence>
<dbReference type="RefSeq" id="WP_171217535.1">
    <property type="nucleotide sequence ID" value="NZ_JABEPP010000002.1"/>
</dbReference>
<feature type="chain" id="PRO_5032445980" evidence="5">
    <location>
        <begin position="22"/>
        <end position="256"/>
    </location>
</feature>
<evidence type="ECO:0000313" key="8">
    <source>
        <dbReference type="Proteomes" id="UP000564885"/>
    </source>
</evidence>
<evidence type="ECO:0000259" key="6">
    <source>
        <dbReference type="SMART" id="SM00062"/>
    </source>
</evidence>
<accession>A0A849I3T8</accession>
<feature type="domain" description="Solute-binding protein family 3/N-terminal" evidence="6">
    <location>
        <begin position="29"/>
        <end position="254"/>
    </location>
</feature>
<dbReference type="InterPro" id="IPR018313">
    <property type="entry name" value="SBP_3_CS"/>
</dbReference>
<keyword evidence="3 5" id="KW-0732">Signal</keyword>
<gene>
    <name evidence="7" type="ORF">HJG44_06425</name>
</gene>
<comment type="caution">
    <text evidence="7">The sequence shown here is derived from an EMBL/GenBank/DDBJ whole genome shotgun (WGS) entry which is preliminary data.</text>
</comment>
<proteinExistence type="inferred from homology"/>
<dbReference type="PROSITE" id="PS01039">
    <property type="entry name" value="SBP_BACTERIAL_3"/>
    <property type="match status" value="1"/>
</dbReference>
<dbReference type="SMART" id="SM00062">
    <property type="entry name" value="PBPb"/>
    <property type="match status" value="1"/>
</dbReference>
<organism evidence="7 8">
    <name type="scientific">Enterovirga aerilata</name>
    <dbReference type="NCBI Taxonomy" id="2730920"/>
    <lineage>
        <taxon>Bacteria</taxon>
        <taxon>Pseudomonadati</taxon>
        <taxon>Pseudomonadota</taxon>
        <taxon>Alphaproteobacteria</taxon>
        <taxon>Hyphomicrobiales</taxon>
        <taxon>Methylobacteriaceae</taxon>
        <taxon>Enterovirga</taxon>
    </lineage>
</organism>
<feature type="signal peptide" evidence="5">
    <location>
        <begin position="1"/>
        <end position="21"/>
    </location>
</feature>
<protein>
    <submittedName>
        <fullName evidence="7">Transporter substrate-binding domain-containing protein</fullName>
    </submittedName>
</protein>
<evidence type="ECO:0000256" key="4">
    <source>
        <dbReference type="RuleBase" id="RU003744"/>
    </source>
</evidence>
<dbReference type="Proteomes" id="UP000564885">
    <property type="component" value="Unassembled WGS sequence"/>
</dbReference>
<name>A0A849I3T8_9HYPH</name>
<dbReference type="InterPro" id="IPR001638">
    <property type="entry name" value="Solute-binding_3/MltF_N"/>
</dbReference>
<evidence type="ECO:0000256" key="1">
    <source>
        <dbReference type="ARBA" id="ARBA00004196"/>
    </source>
</evidence>
<evidence type="ECO:0000256" key="3">
    <source>
        <dbReference type="ARBA" id="ARBA00022729"/>
    </source>
</evidence>
<keyword evidence="8" id="KW-1185">Reference proteome</keyword>
<comment type="subcellular location">
    <subcellularLocation>
        <location evidence="1">Cell envelope</location>
    </subcellularLocation>
</comment>
<evidence type="ECO:0000256" key="2">
    <source>
        <dbReference type="ARBA" id="ARBA00010333"/>
    </source>
</evidence>